<evidence type="ECO:0000313" key="2">
    <source>
        <dbReference type="Proteomes" id="UP001497535"/>
    </source>
</evidence>
<dbReference type="Proteomes" id="UP001497535">
    <property type="component" value="Unassembled WGS sequence"/>
</dbReference>
<organism evidence="1 2">
    <name type="scientific">Meloidogyne enterolobii</name>
    <name type="common">Root-knot nematode worm</name>
    <name type="synonym">Meloidogyne mayaguensis</name>
    <dbReference type="NCBI Taxonomy" id="390850"/>
    <lineage>
        <taxon>Eukaryota</taxon>
        <taxon>Metazoa</taxon>
        <taxon>Ecdysozoa</taxon>
        <taxon>Nematoda</taxon>
        <taxon>Chromadorea</taxon>
        <taxon>Rhabditida</taxon>
        <taxon>Tylenchina</taxon>
        <taxon>Tylenchomorpha</taxon>
        <taxon>Tylenchoidea</taxon>
        <taxon>Meloidogynidae</taxon>
        <taxon>Meloidogyninae</taxon>
        <taxon>Meloidogyne</taxon>
    </lineage>
</organism>
<sequence length="91" mass="10660">MNCFLNLKIYFIKFKTEIVKFKNDIKAENEKGIKEVNEETDKINKDFDALKRELVVVKFYVGGMFFAFIGGCCIIFIAILELLNRIAKERK</sequence>
<proteinExistence type="predicted"/>
<dbReference type="EMBL" id="CAVMJV010000005">
    <property type="protein sequence ID" value="CAK5030772.1"/>
    <property type="molecule type" value="Genomic_DNA"/>
</dbReference>
<keyword evidence="2" id="KW-1185">Reference proteome</keyword>
<reference evidence="1" key="1">
    <citation type="submission" date="2023-11" db="EMBL/GenBank/DDBJ databases">
        <authorList>
            <person name="Poullet M."/>
        </authorList>
    </citation>
    <scope>NUCLEOTIDE SEQUENCE</scope>
    <source>
        <strain evidence="1">E1834</strain>
    </source>
</reference>
<comment type="caution">
    <text evidence="1">The sequence shown here is derived from an EMBL/GenBank/DDBJ whole genome shotgun (WGS) entry which is preliminary data.</text>
</comment>
<evidence type="ECO:0000313" key="1">
    <source>
        <dbReference type="EMBL" id="CAK5030772.1"/>
    </source>
</evidence>
<protein>
    <submittedName>
        <fullName evidence="1">Uncharacterized protein</fullName>
    </submittedName>
</protein>
<accession>A0ACB0Y474</accession>
<gene>
    <name evidence="1" type="ORF">MENTE1834_LOCUS7318</name>
</gene>
<name>A0ACB0Y474_MELEN</name>